<dbReference type="PANTHER" id="PTHR42909:SF1">
    <property type="entry name" value="CARBOHYDRATE KINASE PFKB DOMAIN-CONTAINING PROTEIN"/>
    <property type="match status" value="1"/>
</dbReference>
<keyword evidence="7" id="KW-1185">Reference proteome</keyword>
<evidence type="ECO:0000313" key="7">
    <source>
        <dbReference type="Proteomes" id="UP001499882"/>
    </source>
</evidence>
<keyword evidence="4" id="KW-0456">Lyase</keyword>
<dbReference type="PANTHER" id="PTHR42909">
    <property type="entry name" value="ZGC:136858"/>
    <property type="match status" value="1"/>
</dbReference>
<sequence length="304" mass="31704">MSTLRVSDAVCEALADGRPVVALESAVFPAFPGEAGLDLVRLSQDLVRKQGAVPATIAVAAGQVRIGLSEAEEAEFADMGPSVEKIGARDVSSCLVRRTYGATTIGATLAVARLAGIRFAAASGLGGVHRGYSERLDISADIGELASSRLLVVTGGVKSFLDVRATAEVLETLSVPMLGWRTDSLPLYFSGVGGPEVSARLETAAEVAQVAWHHWNTLQRHGGILLGRPPREDLTDVQELIAGALDRAEIEGVTGPGITAHVLGEVHRLSGGRTKNATKQLILDTAELAGEIAVAYAAVEGQQQ</sequence>
<dbReference type="RefSeq" id="WP_345527584.1">
    <property type="nucleotide sequence ID" value="NZ_BAABKN010000019.1"/>
</dbReference>
<gene>
    <name evidence="6" type="ORF">GCM10023350_29580</name>
</gene>
<reference evidence="7" key="1">
    <citation type="journal article" date="2019" name="Int. J. Syst. Evol. Microbiol.">
        <title>The Global Catalogue of Microorganisms (GCM) 10K type strain sequencing project: providing services to taxonomists for standard genome sequencing and annotation.</title>
        <authorList>
            <consortium name="The Broad Institute Genomics Platform"/>
            <consortium name="The Broad Institute Genome Sequencing Center for Infectious Disease"/>
            <person name="Wu L."/>
            <person name="Ma J."/>
        </authorList>
    </citation>
    <scope>NUCLEOTIDE SEQUENCE [LARGE SCALE GENOMIC DNA]</scope>
    <source>
        <strain evidence="7">JCM 18532</strain>
    </source>
</reference>
<comment type="caution">
    <text evidence="6">The sequence shown here is derived from an EMBL/GenBank/DDBJ whole genome shotgun (WGS) entry which is preliminary data.</text>
</comment>
<dbReference type="InterPro" id="IPR022830">
    <property type="entry name" value="Indigdn_synthA-like"/>
</dbReference>
<keyword evidence="2" id="KW-0378">Hydrolase</keyword>
<organism evidence="6 7">
    <name type="scientific">Nocardioides endophyticus</name>
    <dbReference type="NCBI Taxonomy" id="1353775"/>
    <lineage>
        <taxon>Bacteria</taxon>
        <taxon>Bacillati</taxon>
        <taxon>Actinomycetota</taxon>
        <taxon>Actinomycetes</taxon>
        <taxon>Propionibacteriales</taxon>
        <taxon>Nocardioidaceae</taxon>
        <taxon>Nocardioides</taxon>
    </lineage>
</organism>
<keyword evidence="1" id="KW-0479">Metal-binding</keyword>
<keyword evidence="5 6" id="KW-0326">Glycosidase</keyword>
<evidence type="ECO:0000256" key="4">
    <source>
        <dbReference type="ARBA" id="ARBA00023239"/>
    </source>
</evidence>
<evidence type="ECO:0000313" key="6">
    <source>
        <dbReference type="EMBL" id="GAA4742942.1"/>
    </source>
</evidence>
<dbReference type="Pfam" id="PF04227">
    <property type="entry name" value="Indigoidine_A"/>
    <property type="match status" value="1"/>
</dbReference>
<keyword evidence="3" id="KW-0464">Manganese</keyword>
<dbReference type="InterPro" id="IPR007342">
    <property type="entry name" value="PsuG"/>
</dbReference>
<evidence type="ECO:0000256" key="5">
    <source>
        <dbReference type="ARBA" id="ARBA00023295"/>
    </source>
</evidence>
<dbReference type="GO" id="GO:0016798">
    <property type="term" value="F:hydrolase activity, acting on glycosyl bonds"/>
    <property type="evidence" value="ECO:0007669"/>
    <property type="project" value="UniProtKB-KW"/>
</dbReference>
<accession>A0ABP8YY27</accession>
<evidence type="ECO:0000256" key="1">
    <source>
        <dbReference type="ARBA" id="ARBA00022723"/>
    </source>
</evidence>
<proteinExistence type="predicted"/>
<evidence type="ECO:0000256" key="3">
    <source>
        <dbReference type="ARBA" id="ARBA00023211"/>
    </source>
</evidence>
<dbReference type="SUPFAM" id="SSF110581">
    <property type="entry name" value="Indigoidine synthase A-like"/>
    <property type="match status" value="1"/>
</dbReference>
<dbReference type="EMBL" id="BAABKN010000019">
    <property type="protein sequence ID" value="GAA4742942.1"/>
    <property type="molecule type" value="Genomic_DNA"/>
</dbReference>
<evidence type="ECO:0000256" key="2">
    <source>
        <dbReference type="ARBA" id="ARBA00022801"/>
    </source>
</evidence>
<dbReference type="Proteomes" id="UP001499882">
    <property type="component" value="Unassembled WGS sequence"/>
</dbReference>
<protein>
    <submittedName>
        <fullName evidence="6">Pseudouridine-5'-phosphate glycosidase</fullName>
    </submittedName>
</protein>
<name>A0ABP8YY27_9ACTN</name>
<dbReference type="Gene3D" id="3.40.1790.10">
    <property type="entry name" value="Indigoidine synthase domain"/>
    <property type="match status" value="1"/>
</dbReference>